<name>A0A917HZR8_9SPHI</name>
<dbReference type="InterPro" id="IPR027417">
    <property type="entry name" value="P-loop_NTPase"/>
</dbReference>
<dbReference type="Gene3D" id="3.40.50.300">
    <property type="entry name" value="P-loop containing nucleotide triphosphate hydrolases"/>
    <property type="match status" value="1"/>
</dbReference>
<reference evidence="2" key="2">
    <citation type="submission" date="2020-09" db="EMBL/GenBank/DDBJ databases">
        <authorList>
            <person name="Sun Q."/>
            <person name="Zhou Y."/>
        </authorList>
    </citation>
    <scope>NUCLEOTIDE SEQUENCE</scope>
    <source>
        <strain evidence="2">CGMCC 1.12195</strain>
    </source>
</reference>
<reference evidence="2" key="1">
    <citation type="journal article" date="2014" name="Int. J. Syst. Evol. Microbiol.">
        <title>Complete genome sequence of Corynebacterium casei LMG S-19264T (=DSM 44701T), isolated from a smear-ripened cheese.</title>
        <authorList>
            <consortium name="US DOE Joint Genome Institute (JGI-PGF)"/>
            <person name="Walter F."/>
            <person name="Albersmeier A."/>
            <person name="Kalinowski J."/>
            <person name="Ruckert C."/>
        </authorList>
    </citation>
    <scope>NUCLEOTIDE SEQUENCE</scope>
    <source>
        <strain evidence="2">CGMCC 1.12195</strain>
    </source>
</reference>
<dbReference type="InterPro" id="IPR011579">
    <property type="entry name" value="ATPase_dom"/>
</dbReference>
<comment type="caution">
    <text evidence="2">The sequence shown here is derived from an EMBL/GenBank/DDBJ whole genome shotgun (WGS) entry which is preliminary data.</text>
</comment>
<organism evidence="2 3">
    <name type="scientific">Parapedobacter pyrenivorans</name>
    <dbReference type="NCBI Taxonomy" id="1305674"/>
    <lineage>
        <taxon>Bacteria</taxon>
        <taxon>Pseudomonadati</taxon>
        <taxon>Bacteroidota</taxon>
        <taxon>Sphingobacteriia</taxon>
        <taxon>Sphingobacteriales</taxon>
        <taxon>Sphingobacteriaceae</taxon>
        <taxon>Parapedobacter</taxon>
    </lineage>
</organism>
<dbReference type="Pfam" id="PF01637">
    <property type="entry name" value="ATPase_2"/>
    <property type="match status" value="1"/>
</dbReference>
<dbReference type="PANTHER" id="PTHR34704">
    <property type="entry name" value="ATPASE"/>
    <property type="match status" value="1"/>
</dbReference>
<dbReference type="Proteomes" id="UP000660862">
    <property type="component" value="Unassembled WGS sequence"/>
</dbReference>
<protein>
    <recommendedName>
        <fullName evidence="1">ATPase domain-containing protein</fullName>
    </recommendedName>
</protein>
<accession>A0A917HZR8</accession>
<dbReference type="SUPFAM" id="SSF52540">
    <property type="entry name" value="P-loop containing nucleoside triphosphate hydrolases"/>
    <property type="match status" value="1"/>
</dbReference>
<gene>
    <name evidence="2" type="ORF">GCM10007415_39940</name>
</gene>
<dbReference type="PANTHER" id="PTHR34704:SF1">
    <property type="entry name" value="ATPASE"/>
    <property type="match status" value="1"/>
</dbReference>
<proteinExistence type="predicted"/>
<dbReference type="EMBL" id="BMER01000005">
    <property type="protein sequence ID" value="GGH00058.1"/>
    <property type="molecule type" value="Genomic_DNA"/>
</dbReference>
<evidence type="ECO:0000313" key="2">
    <source>
        <dbReference type="EMBL" id="GGH00058.1"/>
    </source>
</evidence>
<dbReference type="GO" id="GO:0005524">
    <property type="term" value="F:ATP binding"/>
    <property type="evidence" value="ECO:0007669"/>
    <property type="project" value="InterPro"/>
</dbReference>
<dbReference type="AlphaFoldDB" id="A0A917HZR8"/>
<feature type="domain" description="ATPase" evidence="1">
    <location>
        <begin position="30"/>
        <end position="237"/>
    </location>
</feature>
<sequence length="500" mass="57558">MLLLAKCPKKSIHLASNKPADMDRKMIIGRVEEQEILTRLLKSDRADLLAIYGRRRVGKTFLITHYYAQNLRFYCSGQLEGNLQVQLYNFKEQLEAHFPNEALHLPKNWQEAFSLLRKCLDGLQGPDKKVLFFDELPWLDTHRSGFLSAFGYFWNVYASQRRDLLVVICGSAASWMIRKVVNNKGGLHNRITQRIRLMPFSLHETEAYLRAKNIHFNRYQLLQLYMTIGGIPHYLNAVQRGLSVQQVIEQNCFQKDGVLYHEFNNLYQALFNNATTHIALIRALASRPMGLTRAQLLEISGLDTGGGVTSALDELEESGFIIRLHPFGKKLKDTLFRLADEYSYFYLRFIEHKTVAEQGQWIARSQTPAYRSWCGYAFENCCIRHIKQIKRALGISGIVTTQSSWYTSGSSINAGAQIDLLIDRADQTINLCEMKFSEQPFAITKSYAAILQQKILAFKQYTQTRKNTQLTLVTTYGVVDNPYRQQLIDSEVNMDLFFID</sequence>
<evidence type="ECO:0000313" key="3">
    <source>
        <dbReference type="Proteomes" id="UP000660862"/>
    </source>
</evidence>
<keyword evidence="3" id="KW-1185">Reference proteome</keyword>
<evidence type="ECO:0000259" key="1">
    <source>
        <dbReference type="Pfam" id="PF01637"/>
    </source>
</evidence>